<feature type="compositionally biased region" description="Low complexity" evidence="1">
    <location>
        <begin position="243"/>
        <end position="253"/>
    </location>
</feature>
<dbReference type="SUPFAM" id="SSF51621">
    <property type="entry name" value="Phosphoenolpyruvate/pyruvate domain"/>
    <property type="match status" value="1"/>
</dbReference>
<name>A0A7J0DLS5_9ERIC</name>
<keyword evidence="2" id="KW-0670">Pyruvate</keyword>
<dbReference type="InterPro" id="IPR040442">
    <property type="entry name" value="Pyrv_kinase-like_dom_sf"/>
</dbReference>
<comment type="caution">
    <text evidence="2">The sequence shown here is derived from an EMBL/GenBank/DDBJ whole genome shotgun (WGS) entry which is preliminary data.</text>
</comment>
<evidence type="ECO:0000256" key="1">
    <source>
        <dbReference type="SAM" id="MobiDB-lite"/>
    </source>
</evidence>
<organism evidence="2 3">
    <name type="scientific">Actinidia rufa</name>
    <dbReference type="NCBI Taxonomy" id="165716"/>
    <lineage>
        <taxon>Eukaryota</taxon>
        <taxon>Viridiplantae</taxon>
        <taxon>Streptophyta</taxon>
        <taxon>Embryophyta</taxon>
        <taxon>Tracheophyta</taxon>
        <taxon>Spermatophyta</taxon>
        <taxon>Magnoliopsida</taxon>
        <taxon>eudicotyledons</taxon>
        <taxon>Gunneridae</taxon>
        <taxon>Pentapetalae</taxon>
        <taxon>asterids</taxon>
        <taxon>Ericales</taxon>
        <taxon>Actinidiaceae</taxon>
        <taxon>Actinidia</taxon>
    </lineage>
</organism>
<dbReference type="InterPro" id="IPR015813">
    <property type="entry name" value="Pyrv/PenolPyrv_kinase-like_dom"/>
</dbReference>
<dbReference type="PANTHER" id="PTHR42905:SF5">
    <property type="entry name" value="CARBOXYVINYL-CARBOXYPHOSPHONATE PHOSPHORYLMUTASE, CHLOROPLASTIC"/>
    <property type="match status" value="1"/>
</dbReference>
<accession>A0A7J0DLS5</accession>
<protein>
    <submittedName>
        <fullName evidence="2">Phosphoenolpyruvate carboxylase family protein</fullName>
    </submittedName>
</protein>
<feature type="region of interest" description="Disordered" evidence="1">
    <location>
        <begin position="229"/>
        <end position="254"/>
    </location>
</feature>
<dbReference type="Gene3D" id="3.20.20.60">
    <property type="entry name" value="Phosphoenolpyruvate-binding domains"/>
    <property type="match status" value="1"/>
</dbReference>
<dbReference type="Pfam" id="PF13714">
    <property type="entry name" value="PEP_mutase"/>
    <property type="match status" value="1"/>
</dbReference>
<dbReference type="PANTHER" id="PTHR42905">
    <property type="entry name" value="PHOSPHOENOLPYRUVATE CARBOXYLASE"/>
    <property type="match status" value="1"/>
</dbReference>
<dbReference type="CDD" id="cd00377">
    <property type="entry name" value="ICL_PEPM"/>
    <property type="match status" value="1"/>
</dbReference>
<dbReference type="OrthoDB" id="429143at2759"/>
<evidence type="ECO:0000313" key="2">
    <source>
        <dbReference type="EMBL" id="GFS37568.1"/>
    </source>
</evidence>
<keyword evidence="3" id="KW-1185">Reference proteome</keyword>
<dbReference type="InterPro" id="IPR039556">
    <property type="entry name" value="ICL/PEPM"/>
</dbReference>
<proteinExistence type="predicted"/>
<dbReference type="EMBL" id="BJWL01000283">
    <property type="protein sequence ID" value="GFS37568.1"/>
    <property type="molecule type" value="Genomic_DNA"/>
</dbReference>
<sequence length="294" mass="31884">MMMANGTESADGTARRQTRIHRLIEDQVVVLIPGCHDALSAAIVEKTGFSAGIISGSALSASLLGKPDIGLLTQPEMAETTRLICAAAPHIPFIADADTGGGNALNVQRTVKDLIAAGAAGCFLEDQEWPKKCGRCLKPFSSNYYSSFVSIIKVNGHMPGKKVIPADEHAAKNSSCKRSYWGFRLFSWWLGPMPDLLMVSQKPFRGLIFTWRRDTHSYEDCLSRSKSKRKGYHNRQTAAVTNSSGPSPDSSSSTLTAADVETIVTQVLLCTNLHSSALSTTLRFADGKNHWDLP</sequence>
<dbReference type="GO" id="GO:0016833">
    <property type="term" value="F:oxo-acid-lyase activity"/>
    <property type="evidence" value="ECO:0007669"/>
    <property type="project" value="UniProtKB-ARBA"/>
</dbReference>
<dbReference type="Proteomes" id="UP000585474">
    <property type="component" value="Unassembled WGS sequence"/>
</dbReference>
<gene>
    <name evidence="2" type="ORF">Acr_00g0052780</name>
</gene>
<reference evidence="3" key="1">
    <citation type="submission" date="2019-07" db="EMBL/GenBank/DDBJ databases">
        <title>De Novo Assembly of kiwifruit Actinidia rufa.</title>
        <authorList>
            <person name="Sugita-Konishi S."/>
            <person name="Sato K."/>
            <person name="Mori E."/>
            <person name="Abe Y."/>
            <person name="Kisaki G."/>
            <person name="Hamano K."/>
            <person name="Suezawa K."/>
            <person name="Otani M."/>
            <person name="Fukuda T."/>
            <person name="Manabe T."/>
            <person name="Gomi K."/>
            <person name="Tabuchi M."/>
            <person name="Akimitsu K."/>
            <person name="Kataoka I."/>
        </authorList>
    </citation>
    <scope>NUCLEOTIDE SEQUENCE [LARGE SCALE GENOMIC DNA]</scope>
    <source>
        <strain evidence="3">cv. Fuchu</strain>
    </source>
</reference>
<dbReference type="AlphaFoldDB" id="A0A7J0DLS5"/>
<evidence type="ECO:0000313" key="3">
    <source>
        <dbReference type="Proteomes" id="UP000585474"/>
    </source>
</evidence>